<protein>
    <recommendedName>
        <fullName evidence="4">SNF2 N-terminal domain-containing protein</fullName>
    </recommendedName>
</protein>
<evidence type="ECO:0000256" key="3">
    <source>
        <dbReference type="ARBA" id="ARBA00022840"/>
    </source>
</evidence>
<dbReference type="InterPro" id="IPR050628">
    <property type="entry name" value="SNF2_RAD54_helicase_TF"/>
</dbReference>
<evidence type="ECO:0000256" key="1">
    <source>
        <dbReference type="ARBA" id="ARBA00022741"/>
    </source>
</evidence>
<name>A0A9Q3INA6_9BASI</name>
<evidence type="ECO:0000259" key="4">
    <source>
        <dbReference type="Pfam" id="PF00176"/>
    </source>
</evidence>
<dbReference type="EMBL" id="AVOT02051751">
    <property type="protein sequence ID" value="MBW0546745.1"/>
    <property type="molecule type" value="Genomic_DNA"/>
</dbReference>
<keyword evidence="6" id="KW-1185">Reference proteome</keyword>
<dbReference type="GO" id="GO:0005524">
    <property type="term" value="F:ATP binding"/>
    <property type="evidence" value="ECO:0007669"/>
    <property type="project" value="UniProtKB-KW"/>
</dbReference>
<proteinExistence type="predicted"/>
<dbReference type="Proteomes" id="UP000765509">
    <property type="component" value="Unassembled WGS sequence"/>
</dbReference>
<keyword evidence="2" id="KW-0378">Hydrolase</keyword>
<evidence type="ECO:0000256" key="2">
    <source>
        <dbReference type="ARBA" id="ARBA00022801"/>
    </source>
</evidence>
<accession>A0A9Q3INA6</accession>
<gene>
    <name evidence="5" type="ORF">O181_086460</name>
</gene>
<reference evidence="5" key="1">
    <citation type="submission" date="2021-03" db="EMBL/GenBank/DDBJ databases">
        <title>Draft genome sequence of rust myrtle Austropuccinia psidii MF-1, a brazilian biotype.</title>
        <authorList>
            <person name="Quecine M.C."/>
            <person name="Pachon D.M.R."/>
            <person name="Bonatelli M.L."/>
            <person name="Correr F.H."/>
            <person name="Franceschini L.M."/>
            <person name="Leite T.F."/>
            <person name="Margarido G.R.A."/>
            <person name="Almeida C.A."/>
            <person name="Ferrarezi J.A."/>
            <person name="Labate C.A."/>
        </authorList>
    </citation>
    <scope>NUCLEOTIDE SEQUENCE</scope>
    <source>
        <strain evidence="5">MF-1</strain>
    </source>
</reference>
<dbReference type="InterPro" id="IPR000330">
    <property type="entry name" value="SNF2_N"/>
</dbReference>
<feature type="domain" description="SNF2 N-terminal" evidence="4">
    <location>
        <begin position="43"/>
        <end position="123"/>
    </location>
</feature>
<sequence>MPPSYPSLFSLSSKKKLIQLPSGSDLPMMTPPNSIIQTTLLLHQKTRLAFLLDREIPNGQSGHKLWASSPPGSTFNARHIITNKVFRSFKSLLTNTPLGGLLTDDMGLAKAIQAIALIGTSKERLITKLQHSTPTPLNYQLAI</sequence>
<dbReference type="GO" id="GO:0006281">
    <property type="term" value="P:DNA repair"/>
    <property type="evidence" value="ECO:0007669"/>
    <property type="project" value="TreeGrafter"/>
</dbReference>
<evidence type="ECO:0000313" key="5">
    <source>
        <dbReference type="EMBL" id="MBW0546745.1"/>
    </source>
</evidence>
<dbReference type="AlphaFoldDB" id="A0A9Q3INA6"/>
<dbReference type="GO" id="GO:0016787">
    <property type="term" value="F:hydrolase activity"/>
    <property type="evidence" value="ECO:0007669"/>
    <property type="project" value="UniProtKB-KW"/>
</dbReference>
<keyword evidence="1" id="KW-0547">Nucleotide-binding</keyword>
<comment type="caution">
    <text evidence="5">The sequence shown here is derived from an EMBL/GenBank/DDBJ whole genome shotgun (WGS) entry which is preliminary data.</text>
</comment>
<dbReference type="GO" id="GO:0008094">
    <property type="term" value="F:ATP-dependent activity, acting on DNA"/>
    <property type="evidence" value="ECO:0007669"/>
    <property type="project" value="TreeGrafter"/>
</dbReference>
<dbReference type="PANTHER" id="PTHR45626:SF22">
    <property type="entry name" value="DNA REPAIR PROTEIN RAD5"/>
    <property type="match status" value="1"/>
</dbReference>
<dbReference type="PANTHER" id="PTHR45626">
    <property type="entry name" value="TRANSCRIPTION TERMINATION FACTOR 2-RELATED"/>
    <property type="match status" value="1"/>
</dbReference>
<dbReference type="GO" id="GO:0005634">
    <property type="term" value="C:nucleus"/>
    <property type="evidence" value="ECO:0007669"/>
    <property type="project" value="TreeGrafter"/>
</dbReference>
<keyword evidence="3" id="KW-0067">ATP-binding</keyword>
<evidence type="ECO:0000313" key="6">
    <source>
        <dbReference type="Proteomes" id="UP000765509"/>
    </source>
</evidence>
<dbReference type="OrthoDB" id="448448at2759"/>
<organism evidence="5 6">
    <name type="scientific">Austropuccinia psidii MF-1</name>
    <dbReference type="NCBI Taxonomy" id="1389203"/>
    <lineage>
        <taxon>Eukaryota</taxon>
        <taxon>Fungi</taxon>
        <taxon>Dikarya</taxon>
        <taxon>Basidiomycota</taxon>
        <taxon>Pucciniomycotina</taxon>
        <taxon>Pucciniomycetes</taxon>
        <taxon>Pucciniales</taxon>
        <taxon>Sphaerophragmiaceae</taxon>
        <taxon>Austropuccinia</taxon>
    </lineage>
</organism>
<dbReference type="Pfam" id="PF00176">
    <property type="entry name" value="SNF2-rel_dom"/>
    <property type="match status" value="1"/>
</dbReference>